<dbReference type="OrthoDB" id="5503950at2"/>
<dbReference type="Pfam" id="PF13472">
    <property type="entry name" value="Lipase_GDSL_2"/>
    <property type="match status" value="1"/>
</dbReference>
<dbReference type="AlphaFoldDB" id="A0A1H1X6V6"/>
<evidence type="ECO:0000256" key="1">
    <source>
        <dbReference type="PIRSR" id="PIRSR637460-1"/>
    </source>
</evidence>
<feature type="active site" evidence="1">
    <location>
        <position position="273"/>
    </location>
</feature>
<keyword evidence="5" id="KW-1185">Reference proteome</keyword>
<dbReference type="RefSeq" id="WP_091732115.1">
    <property type="nucleotide sequence ID" value="NZ_LT629757.1"/>
</dbReference>
<gene>
    <name evidence="4" type="ORF">SAMN04488570_3395</name>
</gene>
<feature type="disulfide bond" evidence="2">
    <location>
        <begin position="68"/>
        <end position="93"/>
    </location>
</feature>
<dbReference type="PANTHER" id="PTHR37981:SF1">
    <property type="entry name" value="SGNH HYDROLASE-TYPE ESTERASE DOMAIN-CONTAINING PROTEIN"/>
    <property type="match status" value="1"/>
</dbReference>
<proteinExistence type="predicted"/>
<dbReference type="GO" id="GO:0019433">
    <property type="term" value="P:triglyceride catabolic process"/>
    <property type="evidence" value="ECO:0007669"/>
    <property type="project" value="TreeGrafter"/>
</dbReference>
<dbReference type="Gene3D" id="3.40.50.1110">
    <property type="entry name" value="SGNH hydrolase"/>
    <property type="match status" value="1"/>
</dbReference>
<feature type="disulfide bond" evidence="2">
    <location>
        <begin position="146"/>
        <end position="153"/>
    </location>
</feature>
<organism evidence="4 5">
    <name type="scientific">Nocardioides scoriae</name>
    <dbReference type="NCBI Taxonomy" id="642780"/>
    <lineage>
        <taxon>Bacteria</taxon>
        <taxon>Bacillati</taxon>
        <taxon>Actinomycetota</taxon>
        <taxon>Actinomycetes</taxon>
        <taxon>Propionibacteriales</taxon>
        <taxon>Nocardioidaceae</taxon>
        <taxon>Nocardioides</taxon>
    </lineage>
</organism>
<feature type="active site" description="Nucleophile" evidence="1">
    <location>
        <position position="52"/>
    </location>
</feature>
<evidence type="ECO:0000313" key="5">
    <source>
        <dbReference type="Proteomes" id="UP000198859"/>
    </source>
</evidence>
<dbReference type="STRING" id="642780.SAMN04488570_3395"/>
<feature type="disulfide bond" evidence="2">
    <location>
        <begin position="204"/>
        <end position="253"/>
    </location>
</feature>
<feature type="domain" description="SGNH hydrolase-type esterase" evidence="3">
    <location>
        <begin position="48"/>
        <end position="281"/>
    </location>
</feature>
<keyword evidence="2" id="KW-1015">Disulfide bond</keyword>
<dbReference type="CDD" id="cd01823">
    <property type="entry name" value="SEST_like"/>
    <property type="match status" value="1"/>
</dbReference>
<dbReference type="EMBL" id="LT629757">
    <property type="protein sequence ID" value="SDT05095.1"/>
    <property type="molecule type" value="Genomic_DNA"/>
</dbReference>
<keyword evidence="4" id="KW-0378">Hydrolase</keyword>
<sequence length="296" mass="32037">MTDTPAGPGRSGTLVRTALVVLVVVLAGLAALAGAPGPPAPTYARYVALGDSFTAAPFVPVSDIAYGCYRSTNNYPHLVARELRIDDLRDRSCSGAQTADLTGSQRTARGMAVRPQLEALTPETDLVTMGIGANNYRLYARLATVCRKLTTICPLDDQRALFGAILDRLRPALVASIEQVRERAPRARVLLVSYPQLLPDRGDCAKLPRMRPQDRETFRDVNRRLVEEMAAAADEAGVEFVDYYTASHGHDICSARPWVQGRVGNARQAAALHPLPAGQEAVAQLVAARLRTPLER</sequence>
<dbReference type="SUPFAM" id="SSF52266">
    <property type="entry name" value="SGNH hydrolase"/>
    <property type="match status" value="1"/>
</dbReference>
<dbReference type="InterPro" id="IPR037460">
    <property type="entry name" value="SEST-like"/>
</dbReference>
<dbReference type="PANTHER" id="PTHR37981">
    <property type="entry name" value="LIPASE 2"/>
    <property type="match status" value="1"/>
</dbReference>
<evidence type="ECO:0000259" key="3">
    <source>
        <dbReference type="Pfam" id="PF13472"/>
    </source>
</evidence>
<protein>
    <submittedName>
        <fullName evidence="4">GDSL-like Lipase/Acylhydrolase family protein</fullName>
    </submittedName>
</protein>
<dbReference type="InterPro" id="IPR013830">
    <property type="entry name" value="SGNH_hydro"/>
</dbReference>
<dbReference type="GO" id="GO:0004806">
    <property type="term" value="F:triacylglycerol lipase activity"/>
    <property type="evidence" value="ECO:0007669"/>
    <property type="project" value="TreeGrafter"/>
</dbReference>
<evidence type="ECO:0000313" key="4">
    <source>
        <dbReference type="EMBL" id="SDT05095.1"/>
    </source>
</evidence>
<evidence type="ECO:0000256" key="2">
    <source>
        <dbReference type="PIRSR" id="PIRSR637460-2"/>
    </source>
</evidence>
<name>A0A1H1X6V6_9ACTN</name>
<accession>A0A1H1X6V6</accession>
<dbReference type="Proteomes" id="UP000198859">
    <property type="component" value="Chromosome I"/>
</dbReference>
<reference evidence="5" key="1">
    <citation type="submission" date="2016-10" db="EMBL/GenBank/DDBJ databases">
        <authorList>
            <person name="Varghese N."/>
            <person name="Submissions S."/>
        </authorList>
    </citation>
    <scope>NUCLEOTIDE SEQUENCE [LARGE SCALE GENOMIC DNA]</scope>
    <source>
        <strain evidence="5">DSM 22127</strain>
    </source>
</reference>
<dbReference type="InterPro" id="IPR036514">
    <property type="entry name" value="SGNH_hydro_sf"/>
</dbReference>